<keyword evidence="9" id="KW-1185">Reference proteome</keyword>
<comment type="caution">
    <text evidence="8">The sequence shown here is derived from an EMBL/GenBank/DDBJ whole genome shotgun (WGS) entry which is preliminary data.</text>
</comment>
<evidence type="ECO:0000313" key="8">
    <source>
        <dbReference type="EMBL" id="MBA8956100.1"/>
    </source>
</evidence>
<dbReference type="PROSITE" id="PS51918">
    <property type="entry name" value="RADICAL_SAM"/>
    <property type="match status" value="1"/>
</dbReference>
<dbReference type="GO" id="GO:0031419">
    <property type="term" value="F:cobalamin binding"/>
    <property type="evidence" value="ECO:0007669"/>
    <property type="project" value="InterPro"/>
</dbReference>
<dbReference type="InterPro" id="IPR007197">
    <property type="entry name" value="rSAM"/>
</dbReference>
<feature type="domain" description="B12-binding" evidence="6">
    <location>
        <begin position="22"/>
        <end position="158"/>
    </location>
</feature>
<dbReference type="SFLD" id="SFLDG01082">
    <property type="entry name" value="B12-binding_domain_containing"/>
    <property type="match status" value="1"/>
</dbReference>
<name>A0A7W3LXN9_ACTNM</name>
<sequence length="526" mass="56960">MQVLVVSPPNSNTVIDGASCTVTRPEEHTDWSDFPNLGVLTLASALRAVPGVEPVYVDGTVVPWPDVLAHVEANAGDILAICVSALTATYEAGLQLCAAAKRIDERIVTVFGNDHLTALTRECLTSRTRVIDYAFVGNEVVGGFVDLIRTLSAGGEVSPPDHPGLVVLDGQRVVATPQREEPIHTAIDYSLLDRVFEHSKLYHENFHGRVVPTFARLTGRTVTAGAPVEIGRGCIKFARDDACSFCSIQYGGMWRNSVPDAPAAWALVEAAFRAGYDYLYLTADELPLTFGRLLREMAESPPGWWTDLPEDDRPVMVGYARADGLSDERRAATLRGLGVRQLMVGLDAGTPVSLQAMRKPLVPIRDAASGYRAELMFEHNVRALRVARDQGLLLKVGFVVGHLGMDATLLRENVDSMKALLDTAAGGVAALDVEVLSPEPGSLDFTMLLDPDRARDRAAGLGLRTPGRRVHEARARKWRGRDVIDREEAMADYVESVMPGLTLDDLAAARAEVRDHGRSLGVTIGA</sequence>
<evidence type="ECO:0000256" key="5">
    <source>
        <dbReference type="ARBA" id="ARBA00023014"/>
    </source>
</evidence>
<dbReference type="SUPFAM" id="SSF102114">
    <property type="entry name" value="Radical SAM enzymes"/>
    <property type="match status" value="1"/>
</dbReference>
<evidence type="ECO:0000313" key="9">
    <source>
        <dbReference type="Proteomes" id="UP000572680"/>
    </source>
</evidence>
<organism evidence="8 9">
    <name type="scientific">Actinomadura namibiensis</name>
    <dbReference type="NCBI Taxonomy" id="182080"/>
    <lineage>
        <taxon>Bacteria</taxon>
        <taxon>Bacillati</taxon>
        <taxon>Actinomycetota</taxon>
        <taxon>Actinomycetes</taxon>
        <taxon>Streptosporangiales</taxon>
        <taxon>Thermomonosporaceae</taxon>
        <taxon>Actinomadura</taxon>
    </lineage>
</organism>
<comment type="cofactor">
    <cofactor evidence="1">
        <name>[4Fe-4S] cluster</name>
        <dbReference type="ChEBI" id="CHEBI:49883"/>
    </cofactor>
</comment>
<reference evidence="8 9" key="1">
    <citation type="submission" date="2020-08" db="EMBL/GenBank/DDBJ databases">
        <title>Genomic Encyclopedia of Type Strains, Phase IV (KMG-IV): sequencing the most valuable type-strain genomes for metagenomic binning, comparative biology and taxonomic classification.</title>
        <authorList>
            <person name="Goeker M."/>
        </authorList>
    </citation>
    <scope>NUCLEOTIDE SEQUENCE [LARGE SCALE GENOMIC DNA]</scope>
    <source>
        <strain evidence="8 9">DSM 44197</strain>
    </source>
</reference>
<keyword evidence="4" id="KW-0408">Iron</keyword>
<accession>A0A7W3LXN9</accession>
<protein>
    <submittedName>
        <fullName evidence="8">Radical SAM superfamily enzyme YgiQ (UPF0313 family)</fullName>
    </submittedName>
</protein>
<dbReference type="InterPro" id="IPR006158">
    <property type="entry name" value="Cobalamin-bd"/>
</dbReference>
<dbReference type="PROSITE" id="PS51332">
    <property type="entry name" value="B12_BINDING"/>
    <property type="match status" value="1"/>
</dbReference>
<dbReference type="Pfam" id="PF02310">
    <property type="entry name" value="B12-binding"/>
    <property type="match status" value="1"/>
</dbReference>
<dbReference type="RefSeq" id="WP_182848047.1">
    <property type="nucleotide sequence ID" value="NZ_BAAALP010000007.1"/>
</dbReference>
<dbReference type="GO" id="GO:0005829">
    <property type="term" value="C:cytosol"/>
    <property type="evidence" value="ECO:0007669"/>
    <property type="project" value="TreeGrafter"/>
</dbReference>
<keyword evidence="5" id="KW-0411">Iron-sulfur</keyword>
<keyword evidence="3" id="KW-0479">Metal-binding</keyword>
<dbReference type="PANTHER" id="PTHR43409:SF7">
    <property type="entry name" value="BLL1977 PROTEIN"/>
    <property type="match status" value="1"/>
</dbReference>
<keyword evidence="2" id="KW-0949">S-adenosyl-L-methionine</keyword>
<proteinExistence type="predicted"/>
<dbReference type="GO" id="GO:0003824">
    <property type="term" value="F:catalytic activity"/>
    <property type="evidence" value="ECO:0007669"/>
    <property type="project" value="InterPro"/>
</dbReference>
<dbReference type="GO" id="GO:0051536">
    <property type="term" value="F:iron-sulfur cluster binding"/>
    <property type="evidence" value="ECO:0007669"/>
    <property type="project" value="UniProtKB-KW"/>
</dbReference>
<evidence type="ECO:0000259" key="6">
    <source>
        <dbReference type="PROSITE" id="PS51332"/>
    </source>
</evidence>
<evidence type="ECO:0000259" key="7">
    <source>
        <dbReference type="PROSITE" id="PS51918"/>
    </source>
</evidence>
<dbReference type="PANTHER" id="PTHR43409">
    <property type="entry name" value="ANAEROBIC MAGNESIUM-PROTOPORPHYRIN IX MONOMETHYL ESTER CYCLASE-RELATED"/>
    <property type="match status" value="1"/>
</dbReference>
<dbReference type="SMART" id="SM00729">
    <property type="entry name" value="Elp3"/>
    <property type="match status" value="1"/>
</dbReference>
<dbReference type="InterPro" id="IPR006638">
    <property type="entry name" value="Elp3/MiaA/NifB-like_rSAM"/>
</dbReference>
<feature type="domain" description="Radical SAM core" evidence="7">
    <location>
        <begin position="220"/>
        <end position="468"/>
    </location>
</feature>
<evidence type="ECO:0000256" key="2">
    <source>
        <dbReference type="ARBA" id="ARBA00022691"/>
    </source>
</evidence>
<dbReference type="InterPro" id="IPR051198">
    <property type="entry name" value="BchE-like"/>
</dbReference>
<gene>
    <name evidence="8" type="ORF">HNR61_007782</name>
</gene>
<evidence type="ECO:0000256" key="4">
    <source>
        <dbReference type="ARBA" id="ARBA00023004"/>
    </source>
</evidence>
<dbReference type="GO" id="GO:0046872">
    <property type="term" value="F:metal ion binding"/>
    <property type="evidence" value="ECO:0007669"/>
    <property type="project" value="UniProtKB-KW"/>
</dbReference>
<evidence type="ECO:0000256" key="3">
    <source>
        <dbReference type="ARBA" id="ARBA00022723"/>
    </source>
</evidence>
<dbReference type="AlphaFoldDB" id="A0A7W3LXN9"/>
<dbReference type="Gene3D" id="3.40.50.280">
    <property type="entry name" value="Cobalamin-binding domain"/>
    <property type="match status" value="1"/>
</dbReference>
<dbReference type="InterPro" id="IPR058240">
    <property type="entry name" value="rSAM_sf"/>
</dbReference>
<dbReference type="EMBL" id="JACJIA010000014">
    <property type="protein sequence ID" value="MBA8956100.1"/>
    <property type="molecule type" value="Genomic_DNA"/>
</dbReference>
<evidence type="ECO:0000256" key="1">
    <source>
        <dbReference type="ARBA" id="ARBA00001966"/>
    </source>
</evidence>
<dbReference type="SFLD" id="SFLDS00029">
    <property type="entry name" value="Radical_SAM"/>
    <property type="match status" value="1"/>
</dbReference>
<dbReference type="Proteomes" id="UP000572680">
    <property type="component" value="Unassembled WGS sequence"/>
</dbReference>